<keyword evidence="2" id="KW-1185">Reference proteome</keyword>
<dbReference type="AlphaFoldDB" id="A0A1Q8QW10"/>
<dbReference type="InterPro" id="IPR008773">
    <property type="entry name" value="PhnI"/>
</dbReference>
<evidence type="ECO:0000313" key="1">
    <source>
        <dbReference type="EMBL" id="OLN31498.1"/>
    </source>
</evidence>
<protein>
    <submittedName>
        <fullName evidence="1">PhnI protein</fullName>
    </submittedName>
</protein>
<reference evidence="1 2" key="1">
    <citation type="submission" date="2016-09" db="EMBL/GenBank/DDBJ databases">
        <title>Complete genome of Desulfosporosinus sp. OL.</title>
        <authorList>
            <person name="Mardanov A."/>
            <person name="Beletsky A."/>
            <person name="Panova A."/>
            <person name="Karnachuk O."/>
            <person name="Ravin N."/>
        </authorList>
    </citation>
    <scope>NUCLEOTIDE SEQUENCE [LARGE SCALE GENOMIC DNA]</scope>
    <source>
        <strain evidence="1 2">OL</strain>
    </source>
</reference>
<sequence length="57" mass="6453">MDCQEIESEMRYLIDQVMSESSLYSETLAAITIKQAEGSPEEAVFVLRSWVLSPPFP</sequence>
<dbReference type="RefSeq" id="WP_427854402.1">
    <property type="nucleotide sequence ID" value="NZ_MLBF01000018.1"/>
</dbReference>
<dbReference type="GO" id="GO:0019634">
    <property type="term" value="P:organic phosphonate metabolic process"/>
    <property type="evidence" value="ECO:0007669"/>
    <property type="project" value="InterPro"/>
</dbReference>
<dbReference type="Pfam" id="PF05861">
    <property type="entry name" value="PhnI"/>
    <property type="match status" value="1"/>
</dbReference>
<organism evidence="1 2">
    <name type="scientific">Desulfosporosinus metallidurans</name>
    <dbReference type="NCBI Taxonomy" id="1888891"/>
    <lineage>
        <taxon>Bacteria</taxon>
        <taxon>Bacillati</taxon>
        <taxon>Bacillota</taxon>
        <taxon>Clostridia</taxon>
        <taxon>Eubacteriales</taxon>
        <taxon>Desulfitobacteriaceae</taxon>
        <taxon>Desulfosporosinus</taxon>
    </lineage>
</organism>
<comment type="caution">
    <text evidence="1">The sequence shown here is derived from an EMBL/GenBank/DDBJ whole genome shotgun (WGS) entry which is preliminary data.</text>
</comment>
<evidence type="ECO:0000313" key="2">
    <source>
        <dbReference type="Proteomes" id="UP000186102"/>
    </source>
</evidence>
<dbReference type="Proteomes" id="UP000186102">
    <property type="component" value="Unassembled WGS sequence"/>
</dbReference>
<dbReference type="STRING" id="1888891.DSOL_2671"/>
<gene>
    <name evidence="1" type="ORF">DSOL_2671</name>
</gene>
<name>A0A1Q8QW10_9FIRM</name>
<proteinExistence type="predicted"/>
<dbReference type="EMBL" id="MLBF01000018">
    <property type="protein sequence ID" value="OLN31498.1"/>
    <property type="molecule type" value="Genomic_DNA"/>
</dbReference>
<accession>A0A1Q8QW10</accession>